<proteinExistence type="predicted"/>
<organism evidence="2 3">
    <name type="scientific">Actinomadura physcomitrii</name>
    <dbReference type="NCBI Taxonomy" id="2650748"/>
    <lineage>
        <taxon>Bacteria</taxon>
        <taxon>Bacillati</taxon>
        <taxon>Actinomycetota</taxon>
        <taxon>Actinomycetes</taxon>
        <taxon>Streptosporangiales</taxon>
        <taxon>Thermomonosporaceae</taxon>
        <taxon>Actinomadura</taxon>
    </lineage>
</organism>
<dbReference type="Proteomes" id="UP000462055">
    <property type="component" value="Unassembled WGS sequence"/>
</dbReference>
<evidence type="ECO:0000259" key="1">
    <source>
        <dbReference type="PROSITE" id="PS51737"/>
    </source>
</evidence>
<dbReference type="Gene3D" id="3.90.1750.20">
    <property type="entry name" value="Putative Large Serine Recombinase, Chain B, Domain 2"/>
    <property type="match status" value="1"/>
</dbReference>
<sequence length="153" mass="16528">MPRRNAVPYGYRRIDDAQGNYVTQLPVEPQASVVREIISRAAQGQAIAGILRELESRGVPAPRGGPRWSWTVVHDIARNPAYIGRPPGGADPDDLDRVHWAPLVPDQLFFTAQRALAPPPQGGSLPGYQAFGLLLCALASCRELLASCLPSVP</sequence>
<evidence type="ECO:0000313" key="3">
    <source>
        <dbReference type="Proteomes" id="UP000462055"/>
    </source>
</evidence>
<dbReference type="GO" id="GO:0003677">
    <property type="term" value="F:DNA binding"/>
    <property type="evidence" value="ECO:0007669"/>
    <property type="project" value="InterPro"/>
</dbReference>
<dbReference type="GO" id="GO:0000150">
    <property type="term" value="F:DNA strand exchange activity"/>
    <property type="evidence" value="ECO:0007669"/>
    <property type="project" value="InterPro"/>
</dbReference>
<comment type="caution">
    <text evidence="2">The sequence shown here is derived from an EMBL/GenBank/DDBJ whole genome shotgun (WGS) entry which is preliminary data.</text>
</comment>
<accession>A0A6I4MMJ4</accession>
<feature type="domain" description="Recombinase" evidence="1">
    <location>
        <begin position="8"/>
        <end position="122"/>
    </location>
</feature>
<gene>
    <name evidence="2" type="ORF">F8568_033395</name>
</gene>
<dbReference type="InterPro" id="IPR038109">
    <property type="entry name" value="DNA_bind_recomb_sf"/>
</dbReference>
<dbReference type="InterPro" id="IPR011109">
    <property type="entry name" value="DNA_bind_recombinase_dom"/>
</dbReference>
<reference evidence="2" key="1">
    <citation type="submission" date="2019-12" db="EMBL/GenBank/DDBJ databases">
        <title>Actinomadura physcomitrii sp. nov., a novel actinomycete isolated from moss [Physcomitrium sphaericum (Ludw) Fuernr].</title>
        <authorList>
            <person name="Zhuang X."/>
        </authorList>
    </citation>
    <scope>NUCLEOTIDE SEQUENCE [LARGE SCALE GENOMIC DNA]</scope>
    <source>
        <strain evidence="2">LD22</strain>
    </source>
</reference>
<dbReference type="RefSeq" id="WP_151597669.1">
    <property type="nucleotide sequence ID" value="NZ_WBMS02000034.1"/>
</dbReference>
<dbReference type="AlphaFoldDB" id="A0A6I4MMJ4"/>
<evidence type="ECO:0000313" key="2">
    <source>
        <dbReference type="EMBL" id="MWA05177.1"/>
    </source>
</evidence>
<name>A0A6I4MMJ4_9ACTN</name>
<protein>
    <recommendedName>
        <fullName evidence="1">Recombinase domain-containing protein</fullName>
    </recommendedName>
</protein>
<dbReference type="PROSITE" id="PS51737">
    <property type="entry name" value="RECOMBINASE_DNA_BIND"/>
    <property type="match status" value="1"/>
</dbReference>
<dbReference type="Pfam" id="PF07508">
    <property type="entry name" value="Recombinase"/>
    <property type="match status" value="1"/>
</dbReference>
<dbReference type="EMBL" id="WBMS02000034">
    <property type="protein sequence ID" value="MWA05177.1"/>
    <property type="molecule type" value="Genomic_DNA"/>
</dbReference>
<keyword evidence="3" id="KW-1185">Reference proteome</keyword>